<evidence type="ECO:0000256" key="5">
    <source>
        <dbReference type="ARBA" id="ARBA00023136"/>
    </source>
</evidence>
<sequence>MDSLDNNHFLRFKFPRISSNTLRAAGVYFAGSLYAIGFYSLLDSALYSKHVNGSTVHVKFADWLPFLFSSLGMLVINSVDKSLLSAANFSFGASSSGSAADWQAKVILFMGFALLAGGLAGSIVLLVLRYIVPNFPMPTLSMGIENVVANGAVMLSCVVLWVAQNVEDEYSYSLQL</sequence>
<accession>A0A5E8BM51</accession>
<gene>
    <name evidence="7" type="ORF">SAPINGB_P002867</name>
</gene>
<dbReference type="OrthoDB" id="268928at2759"/>
<evidence type="ECO:0000256" key="3">
    <source>
        <dbReference type="ARBA" id="ARBA00022692"/>
    </source>
</evidence>
<dbReference type="GeneID" id="43581685"/>
<organism evidence="7 8">
    <name type="scientific">Magnusiomyces paraingens</name>
    <dbReference type="NCBI Taxonomy" id="2606893"/>
    <lineage>
        <taxon>Eukaryota</taxon>
        <taxon>Fungi</taxon>
        <taxon>Dikarya</taxon>
        <taxon>Ascomycota</taxon>
        <taxon>Saccharomycotina</taxon>
        <taxon>Dipodascomycetes</taxon>
        <taxon>Dipodascales</taxon>
        <taxon>Dipodascaceae</taxon>
        <taxon>Magnusiomyces</taxon>
    </lineage>
</organism>
<dbReference type="InterPro" id="IPR007919">
    <property type="entry name" value="UPF0220"/>
</dbReference>
<evidence type="ECO:0000256" key="2">
    <source>
        <dbReference type="ARBA" id="ARBA00005335"/>
    </source>
</evidence>
<evidence type="ECO:0000256" key="6">
    <source>
        <dbReference type="SAM" id="Phobius"/>
    </source>
</evidence>
<evidence type="ECO:0000256" key="1">
    <source>
        <dbReference type="ARBA" id="ARBA00004141"/>
    </source>
</evidence>
<evidence type="ECO:0000313" key="8">
    <source>
        <dbReference type="Proteomes" id="UP000398389"/>
    </source>
</evidence>
<name>A0A5E8BM51_9ASCO</name>
<dbReference type="GO" id="GO:0016020">
    <property type="term" value="C:membrane"/>
    <property type="evidence" value="ECO:0007669"/>
    <property type="project" value="UniProtKB-SubCell"/>
</dbReference>
<dbReference type="Proteomes" id="UP000398389">
    <property type="component" value="Unassembled WGS sequence"/>
</dbReference>
<keyword evidence="4 6" id="KW-1133">Transmembrane helix</keyword>
<evidence type="ECO:0000256" key="4">
    <source>
        <dbReference type="ARBA" id="ARBA00022989"/>
    </source>
</evidence>
<feature type="transmembrane region" description="Helical" evidence="6">
    <location>
        <begin position="106"/>
        <end position="132"/>
    </location>
</feature>
<protein>
    <recommendedName>
        <fullName evidence="9">Vacuolar protein sorting-associated protein 68</fullName>
    </recommendedName>
</protein>
<dbReference type="Pfam" id="PF05255">
    <property type="entry name" value="UPF0220"/>
    <property type="match status" value="1"/>
</dbReference>
<dbReference type="AlphaFoldDB" id="A0A5E8BM51"/>
<proteinExistence type="inferred from homology"/>
<dbReference type="PANTHER" id="PTHR13180">
    <property type="entry name" value="SMALL MEMBRANE PROTEIN-RELATED"/>
    <property type="match status" value="1"/>
</dbReference>
<feature type="transmembrane region" description="Helical" evidence="6">
    <location>
        <begin position="144"/>
        <end position="163"/>
    </location>
</feature>
<evidence type="ECO:0000313" key="7">
    <source>
        <dbReference type="EMBL" id="VVT50748.1"/>
    </source>
</evidence>
<evidence type="ECO:0008006" key="9">
    <source>
        <dbReference type="Google" id="ProtNLM"/>
    </source>
</evidence>
<reference evidence="7 8" key="1">
    <citation type="submission" date="2019-09" db="EMBL/GenBank/DDBJ databases">
        <authorList>
            <person name="Brejova B."/>
        </authorList>
    </citation>
    <scope>NUCLEOTIDE SEQUENCE [LARGE SCALE GENOMIC DNA]</scope>
</reference>
<keyword evidence="8" id="KW-1185">Reference proteome</keyword>
<dbReference type="RefSeq" id="XP_031853476.1">
    <property type="nucleotide sequence ID" value="XM_031997585.1"/>
</dbReference>
<dbReference type="EMBL" id="CABVLU010000002">
    <property type="protein sequence ID" value="VVT50748.1"/>
    <property type="molecule type" value="Genomic_DNA"/>
</dbReference>
<comment type="similarity">
    <text evidence="2">Belongs to the UPF0220 family.</text>
</comment>
<comment type="subcellular location">
    <subcellularLocation>
        <location evidence="1">Membrane</location>
        <topology evidence="1">Multi-pass membrane protein</topology>
    </subcellularLocation>
</comment>
<keyword evidence="5 6" id="KW-0472">Membrane</keyword>
<feature type="transmembrane region" description="Helical" evidence="6">
    <location>
        <begin position="21"/>
        <end position="40"/>
    </location>
</feature>
<keyword evidence="3 6" id="KW-0812">Transmembrane</keyword>